<dbReference type="KEGG" id="mzt:108724026"/>
<gene>
    <name evidence="3" type="ORF">ALC60_07129</name>
</gene>
<evidence type="ECO:0000256" key="2">
    <source>
        <dbReference type="SAM" id="Phobius"/>
    </source>
</evidence>
<keyword evidence="2" id="KW-0812">Transmembrane</keyword>
<protein>
    <submittedName>
        <fullName evidence="3">Uncharacterized protein</fullName>
    </submittedName>
</protein>
<feature type="region of interest" description="Disordered" evidence="1">
    <location>
        <begin position="163"/>
        <end position="212"/>
    </location>
</feature>
<proteinExistence type="predicted"/>
<dbReference type="EMBL" id="KQ982603">
    <property type="protein sequence ID" value="KYQ53974.1"/>
    <property type="molecule type" value="Genomic_DNA"/>
</dbReference>
<accession>A0A151X0R2</accession>
<dbReference type="AlphaFoldDB" id="A0A151X0R2"/>
<organism evidence="3 4">
    <name type="scientific">Mycetomoellerius zeteki</name>
    <dbReference type="NCBI Taxonomy" id="64791"/>
    <lineage>
        <taxon>Eukaryota</taxon>
        <taxon>Metazoa</taxon>
        <taxon>Ecdysozoa</taxon>
        <taxon>Arthropoda</taxon>
        <taxon>Hexapoda</taxon>
        <taxon>Insecta</taxon>
        <taxon>Pterygota</taxon>
        <taxon>Neoptera</taxon>
        <taxon>Endopterygota</taxon>
        <taxon>Hymenoptera</taxon>
        <taxon>Apocrita</taxon>
        <taxon>Aculeata</taxon>
        <taxon>Formicoidea</taxon>
        <taxon>Formicidae</taxon>
        <taxon>Myrmicinae</taxon>
        <taxon>Mycetomoellerius</taxon>
    </lineage>
</organism>
<feature type="compositionally biased region" description="Polar residues" evidence="1">
    <location>
        <begin position="175"/>
        <end position="186"/>
    </location>
</feature>
<evidence type="ECO:0000313" key="4">
    <source>
        <dbReference type="Proteomes" id="UP000075809"/>
    </source>
</evidence>
<dbReference type="OrthoDB" id="8196450at2759"/>
<dbReference type="Proteomes" id="UP000075809">
    <property type="component" value="Unassembled WGS sequence"/>
</dbReference>
<keyword evidence="2" id="KW-1133">Transmembrane helix</keyword>
<feature type="transmembrane region" description="Helical" evidence="2">
    <location>
        <begin position="12"/>
        <end position="31"/>
    </location>
</feature>
<keyword evidence="4" id="KW-1185">Reference proteome</keyword>
<feature type="transmembrane region" description="Helical" evidence="2">
    <location>
        <begin position="261"/>
        <end position="284"/>
    </location>
</feature>
<evidence type="ECO:0000313" key="3">
    <source>
        <dbReference type="EMBL" id="KYQ53974.1"/>
    </source>
</evidence>
<sequence length="348" mass="38882">MSLTSRTNRWASRVIIILQLVTWNAVGIILLHRGVSTLHRKILETSNVVEVMEVDLPTGLESVVSSTRHEYDLSTQQQPIDKNVEIIQMDLDRSSSLNDDTNLSGLSAIKNERLKDASEIFSEKQPSTLFLADPLAVPTTEDKDVTNKISRIARDREHILGNQVSNNIHAEEDITSTSDYSESKTAGSVLREEEEEEDEDEDEVEEEEDEDLDLVGNATRATVHETSSTLGTEADQDQFTIRKDKSNVKFSRVNENIATTAVALVSIGAIMLLVGPIVIIMRILDERRQARKLMALPSRSREDLPPTYEQAVLMDEAPRYSTLALNYDRTPPSSPTFSSTYTFSNTAT</sequence>
<name>A0A151X0R2_9HYME</name>
<feature type="compositionally biased region" description="Acidic residues" evidence="1">
    <location>
        <begin position="192"/>
        <end position="212"/>
    </location>
</feature>
<evidence type="ECO:0000256" key="1">
    <source>
        <dbReference type="SAM" id="MobiDB-lite"/>
    </source>
</evidence>
<keyword evidence="2" id="KW-0472">Membrane</keyword>
<reference evidence="3 4" key="1">
    <citation type="submission" date="2015-09" db="EMBL/GenBank/DDBJ databases">
        <title>Trachymyrmex zeteki WGS genome.</title>
        <authorList>
            <person name="Nygaard S."/>
            <person name="Hu H."/>
            <person name="Boomsma J."/>
            <person name="Zhang G."/>
        </authorList>
    </citation>
    <scope>NUCLEOTIDE SEQUENCE [LARGE SCALE GENOMIC DNA]</scope>
    <source>
        <strain evidence="3">Tzet28-1</strain>
        <tissue evidence="3">Whole body</tissue>
    </source>
</reference>